<keyword evidence="3" id="KW-1185">Reference proteome</keyword>
<name>A0A4Q2EK31_9ACTN</name>
<evidence type="ECO:0000256" key="1">
    <source>
        <dbReference type="SAM" id="Phobius"/>
    </source>
</evidence>
<protein>
    <recommendedName>
        <fullName evidence="4">EcsC family protein</fullName>
    </recommendedName>
</protein>
<keyword evidence="1" id="KW-0472">Membrane</keyword>
<dbReference type="Proteomes" id="UP000290624">
    <property type="component" value="Unassembled WGS sequence"/>
</dbReference>
<dbReference type="Pfam" id="PF12787">
    <property type="entry name" value="EcsC"/>
    <property type="match status" value="1"/>
</dbReference>
<dbReference type="AlphaFoldDB" id="A0A4Q2EK31"/>
<evidence type="ECO:0000313" key="2">
    <source>
        <dbReference type="EMBL" id="RXW33082.1"/>
    </source>
</evidence>
<reference evidence="2 3" key="1">
    <citation type="submission" date="2018-01" db="EMBL/GenBank/DDBJ databases">
        <title>Lactibacter flavus gen. nov., sp. nov., a novel bacterium of the family Propionibacteriaceae isolated from raw milk and dairy products.</title>
        <authorList>
            <person name="Wenning M."/>
            <person name="Breitenwieser F."/>
            <person name="Huptas C."/>
            <person name="von Neubeck M."/>
            <person name="Busse H.-J."/>
            <person name="Scherer S."/>
        </authorList>
    </citation>
    <scope>NUCLEOTIDE SEQUENCE [LARGE SCALE GENOMIC DNA]</scope>
    <source>
        <strain evidence="2 3">VG341</strain>
    </source>
</reference>
<dbReference type="InterPro" id="IPR024787">
    <property type="entry name" value="EcsC"/>
</dbReference>
<keyword evidence="1" id="KW-0812">Transmembrane</keyword>
<accession>A0A4Q2EK31</accession>
<dbReference type="OrthoDB" id="1425703at2"/>
<organism evidence="2 3">
    <name type="scientific">Propioniciclava flava</name>
    <dbReference type="NCBI Taxonomy" id="2072026"/>
    <lineage>
        <taxon>Bacteria</taxon>
        <taxon>Bacillati</taxon>
        <taxon>Actinomycetota</taxon>
        <taxon>Actinomycetes</taxon>
        <taxon>Propionibacteriales</taxon>
        <taxon>Propionibacteriaceae</taxon>
        <taxon>Propioniciclava</taxon>
    </lineage>
</organism>
<evidence type="ECO:0000313" key="3">
    <source>
        <dbReference type="Proteomes" id="UP000290624"/>
    </source>
</evidence>
<dbReference type="RefSeq" id="WP_129457980.1">
    <property type="nucleotide sequence ID" value="NZ_PPCV01000002.1"/>
</dbReference>
<comment type="caution">
    <text evidence="2">The sequence shown here is derived from an EMBL/GenBank/DDBJ whole genome shotgun (WGS) entry which is preliminary data.</text>
</comment>
<dbReference type="EMBL" id="PPCV01000002">
    <property type="protein sequence ID" value="RXW33082.1"/>
    <property type="molecule type" value="Genomic_DNA"/>
</dbReference>
<feature type="transmembrane region" description="Helical" evidence="1">
    <location>
        <begin position="83"/>
        <end position="103"/>
    </location>
</feature>
<keyword evidence="1" id="KW-1133">Transmembrane helix</keyword>
<sequence length="232" mass="24304">MGWFDLFSSSDRHVTLSALQEAEAHDGTDDAVTKLIKRLTSVGIDGVGPYPGAATVAASALEKEKGDVDAAVRRVQRWAGRGAAAGGFVTSLGGFLTMIVAIPVNVFSFYVQATRMAAAVAVLRGYDVNDERIRTAILLTLVGSNAADILTNAGVATGSNAALQIASRGGVPRPALMVIQKAVGFRILRSVGERIFTRLGKLIPLAGGAFGAVIDYAMMRRISAQARIEFPG</sequence>
<gene>
    <name evidence="2" type="ORF">C1706_04305</name>
</gene>
<proteinExistence type="predicted"/>
<evidence type="ECO:0008006" key="4">
    <source>
        <dbReference type="Google" id="ProtNLM"/>
    </source>
</evidence>